<dbReference type="GO" id="GO:0016491">
    <property type="term" value="F:oxidoreductase activity"/>
    <property type="evidence" value="ECO:0007669"/>
    <property type="project" value="InterPro"/>
</dbReference>
<proteinExistence type="predicted"/>
<evidence type="ECO:0000313" key="3">
    <source>
        <dbReference type="Proteomes" id="UP000054558"/>
    </source>
</evidence>
<dbReference type="Gene3D" id="3.40.30.10">
    <property type="entry name" value="Glutaredoxin"/>
    <property type="match status" value="1"/>
</dbReference>
<keyword evidence="3" id="KW-1185">Reference proteome</keyword>
<feature type="domain" description="Alkyl hydroperoxide reductase subunit C/ Thiol specific antioxidant" evidence="1">
    <location>
        <begin position="34"/>
        <end position="135"/>
    </location>
</feature>
<gene>
    <name evidence="2" type="ORF">KFL_004300120</name>
</gene>
<organism evidence="2 3">
    <name type="scientific">Klebsormidium nitens</name>
    <name type="common">Green alga</name>
    <name type="synonym">Ulothrix nitens</name>
    <dbReference type="NCBI Taxonomy" id="105231"/>
    <lineage>
        <taxon>Eukaryota</taxon>
        <taxon>Viridiplantae</taxon>
        <taxon>Streptophyta</taxon>
        <taxon>Klebsormidiophyceae</taxon>
        <taxon>Klebsormidiales</taxon>
        <taxon>Klebsormidiaceae</taxon>
        <taxon>Klebsormidium</taxon>
    </lineage>
</organism>
<protein>
    <recommendedName>
        <fullName evidence="1">Alkyl hydroperoxide reductase subunit C/ Thiol specific antioxidant domain-containing protein</fullName>
    </recommendedName>
</protein>
<dbReference type="GO" id="GO:0016209">
    <property type="term" value="F:antioxidant activity"/>
    <property type="evidence" value="ECO:0007669"/>
    <property type="project" value="InterPro"/>
</dbReference>
<dbReference type="Pfam" id="PF00578">
    <property type="entry name" value="AhpC-TSA"/>
    <property type="match status" value="1"/>
</dbReference>
<dbReference type="EMBL" id="DF237379">
    <property type="protein sequence ID" value="GAQ88461.1"/>
    <property type="molecule type" value="Genomic_DNA"/>
</dbReference>
<dbReference type="SUPFAM" id="SSF52833">
    <property type="entry name" value="Thioredoxin-like"/>
    <property type="match status" value="1"/>
</dbReference>
<dbReference type="AlphaFoldDB" id="A0A1Y1IHC8"/>
<evidence type="ECO:0000259" key="1">
    <source>
        <dbReference type="Pfam" id="PF00578"/>
    </source>
</evidence>
<dbReference type="InterPro" id="IPR000866">
    <property type="entry name" value="AhpC/TSA"/>
</dbReference>
<dbReference type="Proteomes" id="UP000054558">
    <property type="component" value="Unassembled WGS sequence"/>
</dbReference>
<name>A0A1Y1IHC8_KLENI</name>
<sequence length="239" mass="26889">MGERADKKREILSPRDPMEWWANEFKSRSLTGLIWERGDWCPFCRYDVSQWREQLPNLEALGGTFFIVTAQDQESLEHSASNWGLDHLTIVSDPENVLAREYGLAITTEAIRAGAQCHYEPYTNGVCQPGYVIMNQLGVEIAGWRQHPTEGNNGGALDRPIPARVMSFVRSHVKQTPTEVQDPNDPLDDLAQLVEEVFDALPEDIQALLREQNRLPSDSKRMVAPDACEACVQHCACPA</sequence>
<reference evidence="2 3" key="1">
    <citation type="journal article" date="2014" name="Nat. Commun.">
        <title>Klebsormidium flaccidum genome reveals primary factors for plant terrestrial adaptation.</title>
        <authorList>
            <person name="Hori K."/>
            <person name="Maruyama F."/>
            <person name="Fujisawa T."/>
            <person name="Togashi T."/>
            <person name="Yamamoto N."/>
            <person name="Seo M."/>
            <person name="Sato S."/>
            <person name="Yamada T."/>
            <person name="Mori H."/>
            <person name="Tajima N."/>
            <person name="Moriyama T."/>
            <person name="Ikeuchi M."/>
            <person name="Watanabe M."/>
            <person name="Wada H."/>
            <person name="Kobayashi K."/>
            <person name="Saito M."/>
            <person name="Masuda T."/>
            <person name="Sasaki-Sekimoto Y."/>
            <person name="Mashiguchi K."/>
            <person name="Awai K."/>
            <person name="Shimojima M."/>
            <person name="Masuda S."/>
            <person name="Iwai M."/>
            <person name="Nobusawa T."/>
            <person name="Narise T."/>
            <person name="Kondo S."/>
            <person name="Saito H."/>
            <person name="Sato R."/>
            <person name="Murakawa M."/>
            <person name="Ihara Y."/>
            <person name="Oshima-Yamada Y."/>
            <person name="Ohtaka K."/>
            <person name="Satoh M."/>
            <person name="Sonobe K."/>
            <person name="Ishii M."/>
            <person name="Ohtani R."/>
            <person name="Kanamori-Sato M."/>
            <person name="Honoki R."/>
            <person name="Miyazaki D."/>
            <person name="Mochizuki H."/>
            <person name="Umetsu J."/>
            <person name="Higashi K."/>
            <person name="Shibata D."/>
            <person name="Kamiya Y."/>
            <person name="Sato N."/>
            <person name="Nakamura Y."/>
            <person name="Tabata S."/>
            <person name="Ida S."/>
            <person name="Kurokawa K."/>
            <person name="Ohta H."/>
        </authorList>
    </citation>
    <scope>NUCLEOTIDE SEQUENCE [LARGE SCALE GENOMIC DNA]</scope>
    <source>
        <strain evidence="2 3">NIES-2285</strain>
    </source>
</reference>
<dbReference type="OMA" id="YYRGHWC"/>
<evidence type="ECO:0000313" key="2">
    <source>
        <dbReference type="EMBL" id="GAQ88461.1"/>
    </source>
</evidence>
<accession>A0A1Y1IHC8</accession>
<dbReference type="InterPro" id="IPR036249">
    <property type="entry name" value="Thioredoxin-like_sf"/>
</dbReference>